<dbReference type="SUPFAM" id="SSF51905">
    <property type="entry name" value="FAD/NAD(P)-binding domain"/>
    <property type="match status" value="1"/>
</dbReference>
<protein>
    <submittedName>
        <fullName evidence="6">FAD-dependent monooxygenase</fullName>
    </submittedName>
</protein>
<name>A0A9P3GHN3_9APHY</name>
<dbReference type="Pfam" id="PF01494">
    <property type="entry name" value="FAD_binding_3"/>
    <property type="match status" value="1"/>
</dbReference>
<keyword evidence="4" id="KW-0560">Oxidoreductase</keyword>
<gene>
    <name evidence="6" type="ORF">PsYK624_112860</name>
</gene>
<keyword evidence="6" id="KW-0503">Monooxygenase</keyword>
<evidence type="ECO:0000313" key="7">
    <source>
        <dbReference type="Proteomes" id="UP000703269"/>
    </source>
</evidence>
<dbReference type="PANTHER" id="PTHR43004:SF19">
    <property type="entry name" value="BINDING MONOOXYGENASE, PUTATIVE (JCVI)-RELATED"/>
    <property type="match status" value="1"/>
</dbReference>
<accession>A0A9P3GHN3</accession>
<dbReference type="OrthoDB" id="2690153at2759"/>
<evidence type="ECO:0000256" key="2">
    <source>
        <dbReference type="ARBA" id="ARBA00022630"/>
    </source>
</evidence>
<proteinExistence type="predicted"/>
<dbReference type="InterPro" id="IPR036188">
    <property type="entry name" value="FAD/NAD-bd_sf"/>
</dbReference>
<dbReference type="AlphaFoldDB" id="A0A9P3GHN3"/>
<feature type="domain" description="FAD-binding" evidence="5">
    <location>
        <begin position="8"/>
        <end position="355"/>
    </location>
</feature>
<evidence type="ECO:0000313" key="6">
    <source>
        <dbReference type="EMBL" id="GJE95106.1"/>
    </source>
</evidence>
<dbReference type="PRINTS" id="PR00420">
    <property type="entry name" value="RNGMNOXGNASE"/>
</dbReference>
<evidence type="ECO:0000259" key="5">
    <source>
        <dbReference type="Pfam" id="PF01494"/>
    </source>
</evidence>
<reference evidence="6 7" key="1">
    <citation type="submission" date="2021-08" db="EMBL/GenBank/DDBJ databases">
        <title>Draft Genome Sequence of Phanerochaete sordida strain YK-624.</title>
        <authorList>
            <person name="Mori T."/>
            <person name="Dohra H."/>
            <person name="Suzuki T."/>
            <person name="Kawagishi H."/>
            <person name="Hirai H."/>
        </authorList>
    </citation>
    <scope>NUCLEOTIDE SEQUENCE [LARGE SCALE GENOMIC DNA]</scope>
    <source>
        <strain evidence="6 7">YK-624</strain>
    </source>
</reference>
<sequence>MSTQLPSRTDVLIVGAGPCGLTTALSLQKHGCTDILVVDSHAAGDNTSRAIAVHAATLEAIDEFIPAQRIVDAGVKATEGRMWDGYRFQPWANFGALEGYTKFPFILFVPQHVTERVLGDVVKEQGIRVVRPAKVVDLVPNEQDPDVTNAIFEDGQVVQARYIVGADGTKSTVRSIAGISYLDPDGDDIADATLGVVADVTLNYAPSAPTEPLMVLASGAFSLCLPLPASSYAGRTVWRIAAGLPAGATPPHAPPTAYLQGLLDAYGPGALPPRARGSTQRLAITDTLWASRFVMASAAAATPFARLRGAGGVLLLVGDAAHRHPPTGGQGMNLGLRDAAFLGPVLAAHVRASATARGAQGVPRAQLDRGLADWAAARHARALKVIRTTKAMLARSSWKDELVWYWGVVPVNWVRVRNFGMWVLGVTGITARVVPWDLSGLKGR</sequence>
<dbReference type="EMBL" id="BPQB01000046">
    <property type="protein sequence ID" value="GJE95106.1"/>
    <property type="molecule type" value="Genomic_DNA"/>
</dbReference>
<comment type="cofactor">
    <cofactor evidence="1">
        <name>FAD</name>
        <dbReference type="ChEBI" id="CHEBI:57692"/>
    </cofactor>
</comment>
<dbReference type="InterPro" id="IPR002938">
    <property type="entry name" value="FAD-bd"/>
</dbReference>
<dbReference type="GO" id="GO:0071949">
    <property type="term" value="F:FAD binding"/>
    <property type="evidence" value="ECO:0007669"/>
    <property type="project" value="InterPro"/>
</dbReference>
<keyword evidence="3" id="KW-0274">FAD</keyword>
<organism evidence="6 7">
    <name type="scientific">Phanerochaete sordida</name>
    <dbReference type="NCBI Taxonomy" id="48140"/>
    <lineage>
        <taxon>Eukaryota</taxon>
        <taxon>Fungi</taxon>
        <taxon>Dikarya</taxon>
        <taxon>Basidiomycota</taxon>
        <taxon>Agaricomycotina</taxon>
        <taxon>Agaricomycetes</taxon>
        <taxon>Polyporales</taxon>
        <taxon>Phanerochaetaceae</taxon>
        <taxon>Phanerochaete</taxon>
    </lineage>
</organism>
<dbReference type="Gene3D" id="3.50.50.60">
    <property type="entry name" value="FAD/NAD(P)-binding domain"/>
    <property type="match status" value="2"/>
</dbReference>
<comment type="caution">
    <text evidence="6">The sequence shown here is derived from an EMBL/GenBank/DDBJ whole genome shotgun (WGS) entry which is preliminary data.</text>
</comment>
<keyword evidence="2" id="KW-0285">Flavoprotein</keyword>
<dbReference type="PANTHER" id="PTHR43004">
    <property type="entry name" value="TRK SYSTEM POTASSIUM UPTAKE PROTEIN"/>
    <property type="match status" value="1"/>
</dbReference>
<dbReference type="Proteomes" id="UP000703269">
    <property type="component" value="Unassembled WGS sequence"/>
</dbReference>
<evidence type="ECO:0000256" key="4">
    <source>
        <dbReference type="ARBA" id="ARBA00023002"/>
    </source>
</evidence>
<keyword evidence="7" id="KW-1185">Reference proteome</keyword>
<evidence type="ECO:0000256" key="1">
    <source>
        <dbReference type="ARBA" id="ARBA00001974"/>
    </source>
</evidence>
<dbReference type="GO" id="GO:0016709">
    <property type="term" value="F:oxidoreductase activity, acting on paired donors, with incorporation or reduction of molecular oxygen, NAD(P)H as one donor, and incorporation of one atom of oxygen"/>
    <property type="evidence" value="ECO:0007669"/>
    <property type="project" value="UniProtKB-ARBA"/>
</dbReference>
<dbReference type="InterPro" id="IPR050641">
    <property type="entry name" value="RIFMO-like"/>
</dbReference>
<evidence type="ECO:0000256" key="3">
    <source>
        <dbReference type="ARBA" id="ARBA00022827"/>
    </source>
</evidence>